<keyword evidence="1" id="KW-0732">Signal</keyword>
<feature type="signal peptide" evidence="1">
    <location>
        <begin position="1"/>
        <end position="20"/>
    </location>
</feature>
<dbReference type="EMBL" id="EU029716">
    <property type="protein sequence ID" value="ABU68516.1"/>
    <property type="molecule type" value="mRNA"/>
</dbReference>
<proteinExistence type="evidence at transcript level"/>
<sequence length="95" mass="10612">MIRALLVAVCLAVFPYQGSSRILESGNVNDYEVEYPQEVAELANGGVEDAQPETNYEDAIYEEPVVLHIDGKRVDNLHGGVHTPPWNLHPHHIPR</sequence>
<name>A7X473_PSAMO</name>
<organism evidence="2">
    <name type="scientific">Psammophis mossambicus</name>
    <name type="common">Olive grass snake</name>
    <name type="synonym">Psammophis sibilans mossambica</name>
    <dbReference type="NCBI Taxonomy" id="234064"/>
    <lineage>
        <taxon>Eukaryota</taxon>
        <taxon>Metazoa</taxon>
        <taxon>Chordata</taxon>
        <taxon>Craniata</taxon>
        <taxon>Vertebrata</taxon>
        <taxon>Euteleostomi</taxon>
        <taxon>Lepidosauria</taxon>
        <taxon>Squamata</taxon>
        <taxon>Bifurcata</taxon>
        <taxon>Unidentata</taxon>
        <taxon>Episquamata</taxon>
        <taxon>Toxicofera</taxon>
        <taxon>Serpentes</taxon>
        <taxon>Colubroidea</taxon>
        <taxon>Lamprophiidae</taxon>
        <taxon>Psammophiinae</taxon>
        <taxon>Psammophis</taxon>
    </lineage>
</organism>
<reference evidence="2" key="1">
    <citation type="journal article" date="2007" name="Mol. Cell. Proteomics">
        <title>Evolution of an arsenal: structural and functional diversification of the venom system in the advanced snakes (Caenophidia).</title>
        <authorList>
            <person name="Fry B.G."/>
            <person name="Scheib H."/>
            <person name="van der Weerd L."/>
            <person name="Young B."/>
            <person name="McNaughtan J."/>
            <person name="Ramjan S.F.R."/>
            <person name="Vidal N."/>
            <person name="Poelmann R.E."/>
            <person name="Norman J.A."/>
        </authorList>
    </citation>
    <scope>NUCLEOTIDE SEQUENCE</scope>
    <source>
        <tissue evidence="2">Venom gland</tissue>
    </source>
</reference>
<dbReference type="AlphaFoldDB" id="A7X473"/>
<accession>A7X473</accession>
<evidence type="ECO:0000313" key="2">
    <source>
        <dbReference type="EMBL" id="ABU68516.1"/>
    </source>
</evidence>
<feature type="chain" id="PRO_5002716840" evidence="1">
    <location>
        <begin position="21"/>
        <end position="95"/>
    </location>
</feature>
<protein>
    <submittedName>
        <fullName evidence="2">SVMP-PP-Psa9</fullName>
    </submittedName>
</protein>
<evidence type="ECO:0000256" key="1">
    <source>
        <dbReference type="SAM" id="SignalP"/>
    </source>
</evidence>